<accession>A0A0K1QBW1</accession>
<dbReference type="EMBL" id="CP012333">
    <property type="protein sequence ID" value="AKV03208.1"/>
    <property type="molecule type" value="Genomic_DNA"/>
</dbReference>
<dbReference type="AlphaFoldDB" id="A0A0K1QBW1"/>
<feature type="compositionally biased region" description="Low complexity" evidence="1">
    <location>
        <begin position="40"/>
        <end position="53"/>
    </location>
</feature>
<evidence type="ECO:0000313" key="3">
    <source>
        <dbReference type="Proteomes" id="UP000064967"/>
    </source>
</evidence>
<dbReference type="Proteomes" id="UP000064967">
    <property type="component" value="Chromosome"/>
</dbReference>
<feature type="region of interest" description="Disordered" evidence="1">
    <location>
        <begin position="36"/>
        <end position="68"/>
    </location>
</feature>
<feature type="region of interest" description="Disordered" evidence="1">
    <location>
        <begin position="192"/>
        <end position="213"/>
    </location>
</feature>
<evidence type="ECO:0000313" key="2">
    <source>
        <dbReference type="EMBL" id="AKV03208.1"/>
    </source>
</evidence>
<gene>
    <name evidence="2" type="ORF">AKJ09_09871</name>
</gene>
<reference evidence="2 3" key="1">
    <citation type="submission" date="2015-08" db="EMBL/GenBank/DDBJ databases">
        <authorList>
            <person name="Babu N.S."/>
            <person name="Beckwith C.J."/>
            <person name="Beseler K.G."/>
            <person name="Brison A."/>
            <person name="Carone J.V."/>
            <person name="Caskin T.P."/>
            <person name="Diamond M."/>
            <person name="Durham M.E."/>
            <person name="Foxe J.M."/>
            <person name="Go M."/>
            <person name="Henderson B.A."/>
            <person name="Jones I.B."/>
            <person name="McGettigan J.A."/>
            <person name="Micheletti S.J."/>
            <person name="Nasrallah M.E."/>
            <person name="Ortiz D."/>
            <person name="Piller C.R."/>
            <person name="Privatt S.R."/>
            <person name="Schneider S.L."/>
            <person name="Sharp S."/>
            <person name="Smith T.C."/>
            <person name="Stanton J.D."/>
            <person name="Ullery H.E."/>
            <person name="Wilson R.J."/>
            <person name="Serrano M.G."/>
            <person name="Buck G."/>
            <person name="Lee V."/>
            <person name="Wang Y."/>
            <person name="Carvalho R."/>
            <person name="Voegtly L."/>
            <person name="Shi R."/>
            <person name="Duckworth R."/>
            <person name="Johnson A."/>
            <person name="Loviza R."/>
            <person name="Walstead R."/>
            <person name="Shah Z."/>
            <person name="Kiflezghi M."/>
            <person name="Wade K."/>
            <person name="Ball S.L."/>
            <person name="Bradley K.W."/>
            <person name="Asai D.J."/>
            <person name="Bowman C.A."/>
            <person name="Russell D.A."/>
            <person name="Pope W.H."/>
            <person name="Jacobs-Sera D."/>
            <person name="Hendrix R.W."/>
            <person name="Hatfull G.F."/>
        </authorList>
    </citation>
    <scope>NUCLEOTIDE SEQUENCE [LARGE SCALE GENOMIC DNA]</scope>
    <source>
        <strain evidence="2 3">DSM 27648</strain>
    </source>
</reference>
<protein>
    <submittedName>
        <fullName evidence="2">Uncharacterized protein</fullName>
    </submittedName>
</protein>
<proteinExistence type="predicted"/>
<keyword evidence="3" id="KW-1185">Reference proteome</keyword>
<dbReference type="KEGG" id="llu:AKJ09_09871"/>
<evidence type="ECO:0000256" key="1">
    <source>
        <dbReference type="SAM" id="MobiDB-lite"/>
    </source>
</evidence>
<name>A0A0K1QBW1_9BACT</name>
<dbReference type="STRING" id="1391654.AKJ09_09871"/>
<sequence length="248" mass="26942">MVPALVILAACGEPEPVVPSKAEIAAQRRADVARQREAEAAAMRGGVTEAQSRAAEESARQTAANDQVAVEKMQSDLEQRRREANEKVAKELARTTEDLRQACTNTRPKRAESLKVAAKQRLDFARRAATHAREIRSSCKLMVQPTGRVDVRRTGSGFQILPEQRDSVSCPGGVPRGFTLEEVWVVLAREQPGGSGPLAGSDEAILTDDDRSDGDRACRDFDAEAGLDSGVRYNDAAGIQRFLGWSKN</sequence>
<organism evidence="2 3">
    <name type="scientific">Labilithrix luteola</name>
    <dbReference type="NCBI Taxonomy" id="1391654"/>
    <lineage>
        <taxon>Bacteria</taxon>
        <taxon>Pseudomonadati</taxon>
        <taxon>Myxococcota</taxon>
        <taxon>Polyangia</taxon>
        <taxon>Polyangiales</taxon>
        <taxon>Labilitrichaceae</taxon>
        <taxon>Labilithrix</taxon>
    </lineage>
</organism>